<accession>A0A1Y5PUU7</accession>
<protein>
    <submittedName>
        <fullName evidence="2">Ketosteroid isomerase-like protein</fullName>
    </submittedName>
</protein>
<sequence length="142" mass="16094">MATAEIAPPPSIEALFDRYHVGWETKDPDLIAALHSEDTIFALRDGTEPVTGRERLREHCRQLFATFDFSMEMGRRLFGADHWVFEWTMLLSLREPGGAPFTARVGMLDVVTVNEAGEVMRKDVYPNGREMHAAFVRAGIDR</sequence>
<dbReference type="SUPFAM" id="SSF54427">
    <property type="entry name" value="NTF2-like"/>
    <property type="match status" value="1"/>
</dbReference>
<name>A0A1Y5PUU7_9SPHN</name>
<keyword evidence="2" id="KW-0413">Isomerase</keyword>
<organism evidence="2">
    <name type="scientific">uncultured Sphingopyxis sp</name>
    <dbReference type="NCBI Taxonomy" id="310581"/>
    <lineage>
        <taxon>Bacteria</taxon>
        <taxon>Pseudomonadati</taxon>
        <taxon>Pseudomonadota</taxon>
        <taxon>Alphaproteobacteria</taxon>
        <taxon>Sphingomonadales</taxon>
        <taxon>Sphingomonadaceae</taxon>
        <taxon>Sphingopyxis</taxon>
        <taxon>environmental samples</taxon>
    </lineage>
</organism>
<dbReference type="Gene3D" id="3.10.450.50">
    <property type="match status" value="1"/>
</dbReference>
<dbReference type="InterPro" id="IPR037401">
    <property type="entry name" value="SnoaL-like"/>
</dbReference>
<gene>
    <name evidence="2" type="ORF">SPPYR_2620</name>
</gene>
<evidence type="ECO:0000259" key="1">
    <source>
        <dbReference type="Pfam" id="PF12680"/>
    </source>
</evidence>
<proteinExistence type="predicted"/>
<feature type="domain" description="SnoaL-like" evidence="1">
    <location>
        <begin position="18"/>
        <end position="117"/>
    </location>
</feature>
<dbReference type="Pfam" id="PF12680">
    <property type="entry name" value="SnoaL_2"/>
    <property type="match status" value="1"/>
</dbReference>
<reference evidence="2" key="1">
    <citation type="submission" date="2016-03" db="EMBL/GenBank/DDBJ databases">
        <authorList>
            <person name="Ploux O."/>
        </authorList>
    </citation>
    <scope>NUCLEOTIDE SEQUENCE</scope>
    <source>
        <strain evidence="2">UC10</strain>
    </source>
</reference>
<dbReference type="GO" id="GO:0016853">
    <property type="term" value="F:isomerase activity"/>
    <property type="evidence" value="ECO:0007669"/>
    <property type="project" value="UniProtKB-KW"/>
</dbReference>
<dbReference type="InterPro" id="IPR032710">
    <property type="entry name" value="NTF2-like_dom_sf"/>
</dbReference>
<dbReference type="EMBL" id="LT598653">
    <property type="protein sequence ID" value="SBV33740.1"/>
    <property type="molecule type" value="Genomic_DNA"/>
</dbReference>
<evidence type="ECO:0000313" key="2">
    <source>
        <dbReference type="EMBL" id="SBV33740.1"/>
    </source>
</evidence>
<dbReference type="KEGG" id="sphu:SPPYR_2620"/>
<dbReference type="RefSeq" id="WP_295319965.1">
    <property type="nucleotide sequence ID" value="NZ_LT598653.1"/>
</dbReference>
<dbReference type="AlphaFoldDB" id="A0A1Y5PUU7"/>